<accession>A0AAN7RKZ7</accession>
<dbReference type="AlphaFoldDB" id="A0AAN7RKZ7"/>
<dbReference type="EMBL" id="JAUNZN010000018">
    <property type="protein sequence ID" value="KAK4811024.1"/>
    <property type="molecule type" value="Genomic_DNA"/>
</dbReference>
<evidence type="ECO:0000313" key="3">
    <source>
        <dbReference type="Proteomes" id="UP001333110"/>
    </source>
</evidence>
<dbReference type="PANTHER" id="PTHR33395">
    <property type="entry name" value="TRANSCRIPTASE, PUTATIVE-RELATED-RELATED"/>
    <property type="match status" value="1"/>
</dbReference>
<feature type="region of interest" description="Disordered" evidence="1">
    <location>
        <begin position="301"/>
        <end position="321"/>
    </location>
</feature>
<dbReference type="GO" id="GO:0007508">
    <property type="term" value="P:larval heart development"/>
    <property type="evidence" value="ECO:0007669"/>
    <property type="project" value="TreeGrafter"/>
</dbReference>
<reference evidence="2 3" key="1">
    <citation type="journal article" date="2023" name="J. Hered.">
        <title>Chromosome-level genome of the wood stork (Mycteria americana) provides insight into avian chromosome evolution.</title>
        <authorList>
            <person name="Flamio R. Jr."/>
            <person name="Ramstad K.M."/>
        </authorList>
    </citation>
    <scope>NUCLEOTIDE SEQUENCE [LARGE SCALE GENOMIC DNA]</scope>
    <source>
        <strain evidence="2">JAX WOST 10</strain>
    </source>
</reference>
<comment type="caution">
    <text evidence="2">The sequence shown here is derived from an EMBL/GenBank/DDBJ whole genome shotgun (WGS) entry which is preliminary data.</text>
</comment>
<evidence type="ECO:0000256" key="1">
    <source>
        <dbReference type="SAM" id="MobiDB-lite"/>
    </source>
</evidence>
<keyword evidence="3" id="KW-1185">Reference proteome</keyword>
<proteinExistence type="predicted"/>
<organism evidence="2 3">
    <name type="scientific">Mycteria americana</name>
    <name type="common">Wood stork</name>
    <dbReference type="NCBI Taxonomy" id="33587"/>
    <lineage>
        <taxon>Eukaryota</taxon>
        <taxon>Metazoa</taxon>
        <taxon>Chordata</taxon>
        <taxon>Craniata</taxon>
        <taxon>Vertebrata</taxon>
        <taxon>Euteleostomi</taxon>
        <taxon>Archelosauria</taxon>
        <taxon>Archosauria</taxon>
        <taxon>Dinosauria</taxon>
        <taxon>Saurischia</taxon>
        <taxon>Theropoda</taxon>
        <taxon>Coelurosauria</taxon>
        <taxon>Aves</taxon>
        <taxon>Neognathae</taxon>
        <taxon>Neoaves</taxon>
        <taxon>Aequornithes</taxon>
        <taxon>Ciconiiformes</taxon>
        <taxon>Ciconiidae</taxon>
        <taxon>Mycteria</taxon>
    </lineage>
</organism>
<dbReference type="GO" id="GO:0061343">
    <property type="term" value="P:cell adhesion involved in heart morphogenesis"/>
    <property type="evidence" value="ECO:0007669"/>
    <property type="project" value="TreeGrafter"/>
</dbReference>
<name>A0AAN7RKZ7_MYCAM</name>
<gene>
    <name evidence="2" type="ORF">QYF61_015728</name>
</gene>
<sequence length="321" mass="36689">MLEQPQIPVVLGIIYSHPAGHQVDTKVSMSQQCALAARKAHGILGCIRRSVDSRLREVILPLYSVLLRPHMEYHVWFWAPKLNLYKITALLSRAAYGGRLGQSDHEMIEFLIRGEAEREASKTATLDFRRADFSLFRRLVERVPWEAALKGKGVQEGWTLFKEEVLEAQEQAVPRCQKTSRQGRRPAWLNRELWLELRKKKRVYDLWKKGQATQEDYKGVARLCREKIRRAKAELELNLAAAVKDNKKYFFKYISSKRRAKENLQPLVDGGGNTVTKDEGKAEVLNAFFASVFNSRANCSLGTQPPELEDRDGDQNGAPII</sequence>
<protein>
    <submittedName>
        <fullName evidence="2">Uncharacterized protein</fullName>
    </submittedName>
</protein>
<evidence type="ECO:0000313" key="2">
    <source>
        <dbReference type="EMBL" id="KAK4811024.1"/>
    </source>
</evidence>
<dbReference type="GO" id="GO:0031012">
    <property type="term" value="C:extracellular matrix"/>
    <property type="evidence" value="ECO:0007669"/>
    <property type="project" value="TreeGrafter"/>
</dbReference>
<dbReference type="Proteomes" id="UP001333110">
    <property type="component" value="Unassembled WGS sequence"/>
</dbReference>
<dbReference type="PANTHER" id="PTHR33395:SF22">
    <property type="entry name" value="REVERSE TRANSCRIPTASE DOMAIN-CONTAINING PROTEIN"/>
    <property type="match status" value="1"/>
</dbReference>